<accession>A0A0G0RGG7</accession>
<dbReference type="GO" id="GO:0071555">
    <property type="term" value="P:cell wall organization"/>
    <property type="evidence" value="ECO:0007669"/>
    <property type="project" value="TreeGrafter"/>
</dbReference>
<dbReference type="PANTHER" id="PTHR22926:SF5">
    <property type="entry name" value="PHOSPHO-N-ACETYLMURAMOYL-PENTAPEPTIDE-TRANSFERASE HOMOLOG"/>
    <property type="match status" value="1"/>
</dbReference>
<evidence type="ECO:0000256" key="4">
    <source>
        <dbReference type="ARBA" id="ARBA00022989"/>
    </source>
</evidence>
<dbReference type="GO" id="GO:0005886">
    <property type="term" value="C:plasma membrane"/>
    <property type="evidence" value="ECO:0007669"/>
    <property type="project" value="TreeGrafter"/>
</dbReference>
<dbReference type="PANTHER" id="PTHR22926">
    <property type="entry name" value="PHOSPHO-N-ACETYLMURAMOYL-PENTAPEPTIDE-TRANSFERASE"/>
    <property type="match status" value="1"/>
</dbReference>
<dbReference type="InterPro" id="IPR000715">
    <property type="entry name" value="Glycosyl_transferase_4"/>
</dbReference>
<feature type="transmembrane region" description="Helical" evidence="6">
    <location>
        <begin position="337"/>
        <end position="355"/>
    </location>
</feature>
<evidence type="ECO:0000313" key="7">
    <source>
        <dbReference type="EMBL" id="KKR12737.1"/>
    </source>
</evidence>
<evidence type="ECO:0000313" key="8">
    <source>
        <dbReference type="Proteomes" id="UP000034665"/>
    </source>
</evidence>
<evidence type="ECO:0000256" key="1">
    <source>
        <dbReference type="ARBA" id="ARBA00004141"/>
    </source>
</evidence>
<dbReference type="STRING" id="1619013.UT41_C0001G0281"/>
<feature type="transmembrane region" description="Helical" evidence="6">
    <location>
        <begin position="71"/>
        <end position="90"/>
    </location>
</feature>
<dbReference type="InterPro" id="IPR003524">
    <property type="entry name" value="PNAcMuramoyl-5peptid_Trfase"/>
</dbReference>
<evidence type="ECO:0000256" key="3">
    <source>
        <dbReference type="ARBA" id="ARBA00022692"/>
    </source>
</evidence>
<keyword evidence="5 6" id="KW-0472">Membrane</keyword>
<reference evidence="7 8" key="1">
    <citation type="journal article" date="2015" name="Nature">
        <title>rRNA introns, odd ribosomes, and small enigmatic genomes across a large radiation of phyla.</title>
        <authorList>
            <person name="Brown C.T."/>
            <person name="Hug L.A."/>
            <person name="Thomas B.C."/>
            <person name="Sharon I."/>
            <person name="Castelle C.J."/>
            <person name="Singh A."/>
            <person name="Wilkins M.J."/>
            <person name="Williams K.H."/>
            <person name="Banfield J.F."/>
        </authorList>
    </citation>
    <scope>NUCLEOTIDE SEQUENCE [LARGE SCALE GENOMIC DNA]</scope>
</reference>
<feature type="transmembrane region" description="Helical" evidence="6">
    <location>
        <begin position="233"/>
        <end position="250"/>
    </location>
</feature>
<keyword evidence="2 7" id="KW-0808">Transferase</keyword>
<feature type="transmembrane region" description="Helical" evidence="6">
    <location>
        <begin position="184"/>
        <end position="202"/>
    </location>
</feature>
<sequence length="359" mass="40256">MYLTHAFLIVKILSFFMASFLVAILLAPILIHFLYKYKAWKKKPKEKSIGGYDTPVFQKFHAKKEVSTPRMGGILIWGTVLVIAIIDFILVRILPHPLSEQVDFLSRSQTWLPLFTLIAASLLGLVDDIMTVRNSGNYVSGGLRFKWRLAIVSLIALVGAWWFHFKLGWSTLYIPFYGNLEIDGLYMVLFVLTMLATFSSGVVDGLDGLAAGVMIPIFTAFGIIAYSRGLYDLVTFIVIIVGVLFTYLWYNVPPAKFYMGETGILGLTAVLAVIAFLTNSVFFLPIIGIVLVIESLSVIIQLVSKKLRNGKKVFIAAPIHHHFEALGWSESQITMRFWLVSGVFSGIGLILYFLSKFLY</sequence>
<comment type="caution">
    <text evidence="7">The sequence shown here is derived from an EMBL/GenBank/DDBJ whole genome shotgun (WGS) entry which is preliminary data.</text>
</comment>
<organism evidence="7 8">
    <name type="scientific">Candidatus Wolfebacteria bacterium GW2011_GWC2_39_22</name>
    <dbReference type="NCBI Taxonomy" id="1619013"/>
    <lineage>
        <taxon>Bacteria</taxon>
        <taxon>Candidatus Wolfeibacteriota</taxon>
    </lineage>
</organism>
<proteinExistence type="predicted"/>
<dbReference type="CDD" id="cd06852">
    <property type="entry name" value="GT_MraY"/>
    <property type="match status" value="1"/>
</dbReference>
<dbReference type="Proteomes" id="UP000034665">
    <property type="component" value="Unassembled WGS sequence"/>
</dbReference>
<comment type="subcellular location">
    <subcellularLocation>
        <location evidence="1">Membrane</location>
        <topology evidence="1">Multi-pass membrane protein</topology>
    </subcellularLocation>
</comment>
<gene>
    <name evidence="7" type="ORF">UT41_C0001G0281</name>
</gene>
<feature type="transmembrane region" description="Helical" evidence="6">
    <location>
        <begin position="209"/>
        <end position="227"/>
    </location>
</feature>
<dbReference type="AlphaFoldDB" id="A0A0G0RGG7"/>
<keyword evidence="3 6" id="KW-0812">Transmembrane</keyword>
<evidence type="ECO:0000256" key="6">
    <source>
        <dbReference type="SAM" id="Phobius"/>
    </source>
</evidence>
<dbReference type="Pfam" id="PF00953">
    <property type="entry name" value="Glycos_transf_4"/>
    <property type="match status" value="1"/>
</dbReference>
<feature type="transmembrane region" description="Helical" evidence="6">
    <location>
        <begin position="257"/>
        <end position="276"/>
    </location>
</feature>
<protein>
    <submittedName>
        <fullName evidence="7">Phospho-N-acetylmuramoyl-pentapeptide-transferase</fullName>
    </submittedName>
</protein>
<feature type="transmembrane region" description="Helical" evidence="6">
    <location>
        <begin position="147"/>
        <end position="164"/>
    </location>
</feature>
<dbReference type="GO" id="GO:0008963">
    <property type="term" value="F:phospho-N-acetylmuramoyl-pentapeptide-transferase activity"/>
    <property type="evidence" value="ECO:0007669"/>
    <property type="project" value="InterPro"/>
</dbReference>
<keyword evidence="4 6" id="KW-1133">Transmembrane helix</keyword>
<dbReference type="GO" id="GO:0044038">
    <property type="term" value="P:cell wall macromolecule biosynthetic process"/>
    <property type="evidence" value="ECO:0007669"/>
    <property type="project" value="TreeGrafter"/>
</dbReference>
<name>A0A0G0RGG7_9BACT</name>
<feature type="transmembrane region" description="Helical" evidence="6">
    <location>
        <begin position="12"/>
        <end position="35"/>
    </location>
</feature>
<feature type="transmembrane region" description="Helical" evidence="6">
    <location>
        <begin position="282"/>
        <end position="303"/>
    </location>
</feature>
<evidence type="ECO:0000256" key="5">
    <source>
        <dbReference type="ARBA" id="ARBA00023136"/>
    </source>
</evidence>
<dbReference type="EMBL" id="LBWR01000001">
    <property type="protein sequence ID" value="KKR12737.1"/>
    <property type="molecule type" value="Genomic_DNA"/>
</dbReference>
<feature type="transmembrane region" description="Helical" evidence="6">
    <location>
        <begin position="110"/>
        <end position="126"/>
    </location>
</feature>
<evidence type="ECO:0000256" key="2">
    <source>
        <dbReference type="ARBA" id="ARBA00022679"/>
    </source>
</evidence>